<feature type="compositionally biased region" description="Polar residues" evidence="1">
    <location>
        <begin position="32"/>
        <end position="47"/>
    </location>
</feature>
<feature type="region of interest" description="Disordered" evidence="1">
    <location>
        <begin position="506"/>
        <end position="529"/>
    </location>
</feature>
<feature type="compositionally biased region" description="Low complexity" evidence="1">
    <location>
        <begin position="74"/>
        <end position="100"/>
    </location>
</feature>
<evidence type="ECO:0000256" key="1">
    <source>
        <dbReference type="SAM" id="MobiDB-lite"/>
    </source>
</evidence>
<sequence length="542" mass="59987">MHLGAPSASRQRTTSRFGSSSGGGLGHVFSAVSKQPSRNNSFGTMRTVSMGGSSTGSNESSDDSSDIYDPPQPRRSSSSNRYNNNNKRRSFFSSARSSSNIGDTPYEVDENKDHDVSSMYQLNRSMSMPAQQPGAYDMKRTSSFDAIGQMISSGLGSLMAPTSSTSGGSGGTRRKSTFEEAAASRARAQKMAHDFELNEDRPVELNRTASFPQQRMFGQVPLGVPLERKSTFDERQHRGASRFSHDFGPRNNNKPAIEVNRTSSFRRRGQQQQEDYEFHQQMMMEEEEEPIMEWNGTPSFQNNNNNNKRPTMFGQVPIRAHPTLAESKAAATRARAAELSDRFELSEHKPMELNRTASFDSRRSYYTGPVSFSGGTPKQAAEKFRNKFSSSSSSTTQRHHQQPDPLQLNHEREQERLRKEGMGRRKAKLRREKSNGPTVLSTRTPLRQTQSYPAPAAGGATATTITTYRVGAGKTTRRKEELLEEGIEVELAPTLGVTLNASGMSIGSQLSPKPARTKPHYSRRRSSQEATSFVYTAAAGVC</sequence>
<feature type="region of interest" description="Disordered" evidence="1">
    <location>
        <begin position="1"/>
        <end position="113"/>
    </location>
</feature>
<organism evidence="2">
    <name type="scientific">Grammatophora oceanica</name>
    <dbReference type="NCBI Taxonomy" id="210454"/>
    <lineage>
        <taxon>Eukaryota</taxon>
        <taxon>Sar</taxon>
        <taxon>Stramenopiles</taxon>
        <taxon>Ochrophyta</taxon>
        <taxon>Bacillariophyta</taxon>
        <taxon>Fragilariophyceae</taxon>
        <taxon>Fragilariophycidae</taxon>
        <taxon>Rhabdonematales</taxon>
        <taxon>Grammatophoraceae</taxon>
        <taxon>Grammatophora</taxon>
    </lineage>
</organism>
<dbReference type="EMBL" id="HBGK01039020">
    <property type="protein sequence ID" value="CAD9298111.1"/>
    <property type="molecule type" value="Transcribed_RNA"/>
</dbReference>
<gene>
    <name evidence="2" type="ORF">GOCE00092_LOCUS20292</name>
</gene>
<name>A0A7S1VFB9_9STRA</name>
<feature type="compositionally biased region" description="Basic residues" evidence="1">
    <location>
        <begin position="515"/>
        <end position="525"/>
    </location>
</feature>
<dbReference type="AlphaFoldDB" id="A0A7S1VFB9"/>
<proteinExistence type="predicted"/>
<reference evidence="2" key="1">
    <citation type="submission" date="2021-01" db="EMBL/GenBank/DDBJ databases">
        <authorList>
            <person name="Corre E."/>
            <person name="Pelletier E."/>
            <person name="Niang G."/>
            <person name="Scheremetjew M."/>
            <person name="Finn R."/>
            <person name="Kale V."/>
            <person name="Holt S."/>
            <person name="Cochrane G."/>
            <person name="Meng A."/>
            <person name="Brown T."/>
            <person name="Cohen L."/>
        </authorList>
    </citation>
    <scope>NUCLEOTIDE SEQUENCE</scope>
    <source>
        <strain evidence="2">CCMP 410</strain>
    </source>
</reference>
<feature type="compositionally biased region" description="Low complexity" evidence="1">
    <location>
        <begin position="49"/>
        <end position="59"/>
    </location>
</feature>
<accession>A0A7S1VFB9</accession>
<feature type="compositionally biased region" description="Basic and acidic residues" evidence="1">
    <location>
        <begin position="409"/>
        <end position="423"/>
    </location>
</feature>
<feature type="compositionally biased region" description="Low complexity" evidence="1">
    <location>
        <begin position="9"/>
        <end position="19"/>
    </location>
</feature>
<feature type="region of interest" description="Disordered" evidence="1">
    <location>
        <begin position="369"/>
        <end position="442"/>
    </location>
</feature>
<protein>
    <submittedName>
        <fullName evidence="2">Uncharacterized protein</fullName>
    </submittedName>
</protein>
<evidence type="ECO:0000313" key="2">
    <source>
        <dbReference type="EMBL" id="CAD9298111.1"/>
    </source>
</evidence>